<keyword evidence="3" id="KW-1185">Reference proteome</keyword>
<dbReference type="InterPro" id="IPR002645">
    <property type="entry name" value="STAS_dom"/>
</dbReference>
<dbReference type="STRING" id="153721.MYP_4866"/>
<reference evidence="2 3" key="1">
    <citation type="submission" date="2014-09" db="EMBL/GenBank/DDBJ databases">
        <title>Sporocytophaga myxococcoides PG-01 genome sequencing.</title>
        <authorList>
            <person name="Liu L."/>
            <person name="Gao P.J."/>
            <person name="Chen G.J."/>
            <person name="Wang L.S."/>
        </authorList>
    </citation>
    <scope>NUCLEOTIDE SEQUENCE [LARGE SCALE GENOMIC DNA]</scope>
    <source>
        <strain evidence="2 3">PG-01</strain>
    </source>
</reference>
<dbReference type="SUPFAM" id="SSF52091">
    <property type="entry name" value="SpoIIaa-like"/>
    <property type="match status" value="1"/>
</dbReference>
<protein>
    <recommendedName>
        <fullName evidence="1">STAS domain-containing protein</fullName>
    </recommendedName>
</protein>
<accession>A0A098LKW3</accession>
<dbReference type="RefSeq" id="WP_045469509.1">
    <property type="nucleotide sequence ID" value="NZ_BBLT01000015.1"/>
</dbReference>
<proteinExistence type="predicted"/>
<name>A0A098LKW3_9BACT</name>
<evidence type="ECO:0000313" key="2">
    <source>
        <dbReference type="EMBL" id="GAL87636.1"/>
    </source>
</evidence>
<gene>
    <name evidence="2" type="ORF">MYP_4866</name>
</gene>
<comment type="caution">
    <text evidence="2">The sequence shown here is derived from an EMBL/GenBank/DDBJ whole genome shotgun (WGS) entry which is preliminary data.</text>
</comment>
<feature type="domain" description="STAS" evidence="1">
    <location>
        <begin position="4"/>
        <end position="103"/>
    </location>
</feature>
<dbReference type="AlphaFoldDB" id="A0A098LKW3"/>
<evidence type="ECO:0000313" key="3">
    <source>
        <dbReference type="Proteomes" id="UP000030185"/>
    </source>
</evidence>
<dbReference type="Gene3D" id="3.30.750.24">
    <property type="entry name" value="STAS domain"/>
    <property type="match status" value="1"/>
</dbReference>
<organism evidence="2 3">
    <name type="scientific">Sporocytophaga myxococcoides</name>
    <dbReference type="NCBI Taxonomy" id="153721"/>
    <lineage>
        <taxon>Bacteria</taxon>
        <taxon>Pseudomonadati</taxon>
        <taxon>Bacteroidota</taxon>
        <taxon>Cytophagia</taxon>
        <taxon>Cytophagales</taxon>
        <taxon>Cytophagaceae</taxon>
        <taxon>Sporocytophaga</taxon>
    </lineage>
</organism>
<dbReference type="Proteomes" id="UP000030185">
    <property type="component" value="Unassembled WGS sequence"/>
</dbReference>
<dbReference type="InterPro" id="IPR036513">
    <property type="entry name" value="STAS_dom_sf"/>
</dbReference>
<dbReference type="PROSITE" id="PS50801">
    <property type="entry name" value="STAS"/>
    <property type="match status" value="1"/>
</dbReference>
<dbReference type="Pfam" id="PF13466">
    <property type="entry name" value="STAS_2"/>
    <property type="match status" value="1"/>
</dbReference>
<dbReference type="InterPro" id="IPR058548">
    <property type="entry name" value="MlaB-like_STAS"/>
</dbReference>
<dbReference type="EMBL" id="BBLT01000015">
    <property type="protein sequence ID" value="GAL87636.1"/>
    <property type="molecule type" value="Genomic_DNA"/>
</dbReference>
<evidence type="ECO:0000259" key="1">
    <source>
        <dbReference type="PROSITE" id="PS50801"/>
    </source>
</evidence>
<sequence length="103" mass="11661">MKSFTIKINEKKNNKEIMLSGNLTVSNSESIYKKILSVIATSKKTTIHLNNIENIDLTMVQILYSLKRTILKEGKELTTIANLPKDLFLLMDKSGFKNILSNS</sequence>